<evidence type="ECO:0000313" key="3">
    <source>
        <dbReference type="EMBL" id="CAL1295702.1"/>
    </source>
</evidence>
<dbReference type="GO" id="GO:0030163">
    <property type="term" value="P:protein catabolic process"/>
    <property type="evidence" value="ECO:0007669"/>
    <property type="project" value="UniProtKB-ARBA"/>
</dbReference>
<organism evidence="3 4">
    <name type="scientific">Larinioides sclopetarius</name>
    <dbReference type="NCBI Taxonomy" id="280406"/>
    <lineage>
        <taxon>Eukaryota</taxon>
        <taxon>Metazoa</taxon>
        <taxon>Ecdysozoa</taxon>
        <taxon>Arthropoda</taxon>
        <taxon>Chelicerata</taxon>
        <taxon>Arachnida</taxon>
        <taxon>Araneae</taxon>
        <taxon>Araneomorphae</taxon>
        <taxon>Entelegynae</taxon>
        <taxon>Araneoidea</taxon>
        <taxon>Araneidae</taxon>
        <taxon>Larinioides</taxon>
    </lineage>
</organism>
<dbReference type="Proteomes" id="UP001497382">
    <property type="component" value="Unassembled WGS sequence"/>
</dbReference>
<dbReference type="SMART" id="SM00225">
    <property type="entry name" value="BTB"/>
    <property type="match status" value="1"/>
</dbReference>
<dbReference type="PROSITE" id="PS50097">
    <property type="entry name" value="BTB"/>
    <property type="match status" value="1"/>
</dbReference>
<reference evidence="3 4" key="1">
    <citation type="submission" date="2024-04" db="EMBL/GenBank/DDBJ databases">
        <authorList>
            <person name="Rising A."/>
            <person name="Reimegard J."/>
            <person name="Sonavane S."/>
            <person name="Akerstrom W."/>
            <person name="Nylinder S."/>
            <person name="Hedman E."/>
            <person name="Kallberg Y."/>
        </authorList>
    </citation>
    <scope>NUCLEOTIDE SEQUENCE [LARGE SCALE GENOMIC DNA]</scope>
</reference>
<dbReference type="InterPro" id="IPR000210">
    <property type="entry name" value="BTB/POZ_dom"/>
</dbReference>
<proteinExistence type="predicted"/>
<evidence type="ECO:0000259" key="1">
    <source>
        <dbReference type="PROSITE" id="PS50097"/>
    </source>
</evidence>
<protein>
    <recommendedName>
        <fullName evidence="5">Speckle-type POZ protein</fullName>
    </recommendedName>
</protein>
<dbReference type="CDD" id="cd00121">
    <property type="entry name" value="MATH"/>
    <property type="match status" value="1"/>
</dbReference>
<dbReference type="PROSITE" id="PS50144">
    <property type="entry name" value="MATH"/>
    <property type="match status" value="1"/>
</dbReference>
<dbReference type="Gene3D" id="1.25.40.420">
    <property type="match status" value="1"/>
</dbReference>
<comment type="caution">
    <text evidence="3">The sequence shown here is derived from an EMBL/GenBank/DDBJ whole genome shotgun (WGS) entry which is preliminary data.</text>
</comment>
<dbReference type="PANTHER" id="PTHR24413">
    <property type="entry name" value="SPECKLE-TYPE POZ PROTEIN"/>
    <property type="match status" value="1"/>
</dbReference>
<evidence type="ECO:0008006" key="5">
    <source>
        <dbReference type="Google" id="ProtNLM"/>
    </source>
</evidence>
<dbReference type="InterPro" id="IPR002083">
    <property type="entry name" value="MATH/TRAF_dom"/>
</dbReference>
<evidence type="ECO:0000313" key="4">
    <source>
        <dbReference type="Proteomes" id="UP001497382"/>
    </source>
</evidence>
<keyword evidence="4" id="KW-1185">Reference proteome</keyword>
<dbReference type="InterPro" id="IPR008974">
    <property type="entry name" value="TRAF-like"/>
</dbReference>
<dbReference type="EMBL" id="CAXIEN010000377">
    <property type="protein sequence ID" value="CAL1295702.1"/>
    <property type="molecule type" value="Genomic_DNA"/>
</dbReference>
<dbReference type="Gene3D" id="2.60.210.10">
    <property type="entry name" value="Apoptosis, Tumor Necrosis Factor Receptor Associated Protein 2, Chain A"/>
    <property type="match status" value="2"/>
</dbReference>
<name>A0AAV2BHJ1_9ARAC</name>
<dbReference type="Gene3D" id="3.30.710.10">
    <property type="entry name" value="Potassium Channel Kv1.1, Chain A"/>
    <property type="match status" value="1"/>
</dbReference>
<dbReference type="CDD" id="cd18186">
    <property type="entry name" value="BTB_POZ_ZBTB_KLHL-like"/>
    <property type="match status" value="1"/>
</dbReference>
<feature type="domain" description="BTB" evidence="1">
    <location>
        <begin position="344"/>
        <end position="411"/>
    </location>
</feature>
<dbReference type="SUPFAM" id="SSF54695">
    <property type="entry name" value="POZ domain"/>
    <property type="match status" value="1"/>
</dbReference>
<dbReference type="Pfam" id="PF00651">
    <property type="entry name" value="BTB"/>
    <property type="match status" value="1"/>
</dbReference>
<gene>
    <name evidence="3" type="ORF">LARSCL_LOCUS19422</name>
</gene>
<dbReference type="InterPro" id="IPR011333">
    <property type="entry name" value="SKP1/BTB/POZ_sf"/>
</dbReference>
<dbReference type="SUPFAM" id="SSF49599">
    <property type="entry name" value="TRAF domain-like"/>
    <property type="match status" value="2"/>
</dbReference>
<sequence length="508" mass="59009">MAKTASKDWQRKAHFTFFWAIENTSTLYISNDVESPTFVIQSKDKIKWRLKVHNLTRLGFVKVDIRREEDNGPDCIEMDFELSILASNGSPLQREASKTKFKTNTACSYTLIENCTKVFSEREDEFLPTDSLTFRCRMWRTGIEILKADTCFARTRLHTDKRCFVWAIREFSSLQKGQKKRLFVNSTVPGSPQLILGLFLCGVDENYLIIQIDQSSAIRHYCIKGEISLLDSDGRVVHSENTRAYIDVNSIKIDTFSCFFEKDKIMSSENLLQNDVLFLRCEFLIGAEPEWNRIEKYGYLNVEELEQAKTEILEIPSEGHIECFTAACPFKKAFEDLYGDDSLSDVSIRAGGTLFPAHKNVLSIRSPVFKVMFTQDMREKTSKIVDIPDLNADTLDRLLLYIYKDRVKDLDWESAMNLFRAADKYQLLNLRKKCSVFLRYNLSVYNFCSILLLANMHDADELQAAAEDFISEYDREVLSSNEWENFKEKNSRLAFKITERIILNRRNY</sequence>
<feature type="domain" description="MATH" evidence="2">
    <location>
        <begin position="14"/>
        <end position="138"/>
    </location>
</feature>
<accession>A0AAV2BHJ1</accession>
<evidence type="ECO:0000259" key="2">
    <source>
        <dbReference type="PROSITE" id="PS50144"/>
    </source>
</evidence>
<dbReference type="AlphaFoldDB" id="A0AAV2BHJ1"/>